<name>A0ABR3FCW4_9AGAR</name>
<feature type="compositionally biased region" description="Basic residues" evidence="1">
    <location>
        <begin position="469"/>
        <end position="481"/>
    </location>
</feature>
<evidence type="ECO:0000313" key="3">
    <source>
        <dbReference type="Proteomes" id="UP001465976"/>
    </source>
</evidence>
<organism evidence="2 3">
    <name type="scientific">Marasmius crinis-equi</name>
    <dbReference type="NCBI Taxonomy" id="585013"/>
    <lineage>
        <taxon>Eukaryota</taxon>
        <taxon>Fungi</taxon>
        <taxon>Dikarya</taxon>
        <taxon>Basidiomycota</taxon>
        <taxon>Agaricomycotina</taxon>
        <taxon>Agaricomycetes</taxon>
        <taxon>Agaricomycetidae</taxon>
        <taxon>Agaricales</taxon>
        <taxon>Marasmiineae</taxon>
        <taxon>Marasmiaceae</taxon>
        <taxon>Marasmius</taxon>
    </lineage>
</organism>
<evidence type="ECO:0000313" key="2">
    <source>
        <dbReference type="EMBL" id="KAL0573043.1"/>
    </source>
</evidence>
<keyword evidence="3" id="KW-1185">Reference proteome</keyword>
<dbReference type="EMBL" id="JBAHYK010000552">
    <property type="protein sequence ID" value="KAL0573043.1"/>
    <property type="molecule type" value="Genomic_DNA"/>
</dbReference>
<dbReference type="EC" id="2.3.1.86" evidence="2"/>
<dbReference type="Proteomes" id="UP001465976">
    <property type="component" value="Unassembled WGS sequence"/>
</dbReference>
<accession>A0ABR3FCW4</accession>
<gene>
    <name evidence="2" type="primary">fas2_5</name>
    <name evidence="2" type="ORF">V5O48_008921</name>
</gene>
<keyword evidence="2" id="KW-0012">Acyltransferase</keyword>
<reference evidence="2 3" key="1">
    <citation type="submission" date="2024-02" db="EMBL/GenBank/DDBJ databases">
        <title>A draft genome for the cacao thread blight pathogen Marasmius crinis-equi.</title>
        <authorList>
            <person name="Cohen S.P."/>
            <person name="Baruah I.K."/>
            <person name="Amoako-Attah I."/>
            <person name="Bukari Y."/>
            <person name="Meinhardt L.W."/>
            <person name="Bailey B.A."/>
        </authorList>
    </citation>
    <scope>NUCLEOTIDE SEQUENCE [LARGE SCALE GENOMIC DNA]</scope>
    <source>
        <strain evidence="2 3">GH-76</strain>
    </source>
</reference>
<protein>
    <submittedName>
        <fullName evidence="2">Fatty acid synthase alpha subunit Lsd1</fullName>
        <ecNumber evidence="2">2.3.1.86</ecNumber>
    </submittedName>
</protein>
<evidence type="ECO:0000256" key="1">
    <source>
        <dbReference type="SAM" id="MobiDB-lite"/>
    </source>
</evidence>
<comment type="caution">
    <text evidence="2">The sequence shown here is derived from an EMBL/GenBank/DDBJ whole genome shotgun (WGS) entry which is preliminary data.</text>
</comment>
<sequence>MTHKGIKSPPAFAHYPTASSPLVTVAEIVNDMKPEGQIFCASRGKELVFGVGEIIVRVHFALEGHCFWMPTLMFRRITQGQPVRRGEKSKAFRVPPEFLHGPNNECLISIQAAIVRPDYTFVFCDHNNGMVFHVMLMKRRCTLEDFEVGSEVWPYLWSKSHGPDAKIEWNKWSSGMENFRTKIRRMADEELDNKQSKRSIYGVIKSDPLHFNGIGTQEGCDLLIRNFIHPLLPLWVVCLSDELWGRLLTGIVTHFDVATETALALPHVSSDSPLRMMSMAHKKFLDSSVLCYKRSRVFGDRSWLDRAITEFNLFDANAVIDADGKGQLPEDTPSMIVLPENVRRNRSKKSHIPNYVFDFKPPEDAKEDGFKCYCPFRVKIEPSWRVDLHLREEEPEWVAIPLEEDLEFDVNSTTVRPFSFSIFVLNSWMNKHITDSSVSLTGKWRTAHINHFRLRRPLIFTIMKGDRKGSKKRRAKQARAKAKAERAKAKELKSSKAK</sequence>
<proteinExistence type="predicted"/>
<feature type="compositionally biased region" description="Basic and acidic residues" evidence="1">
    <location>
        <begin position="482"/>
        <end position="498"/>
    </location>
</feature>
<keyword evidence="2" id="KW-0808">Transferase</keyword>
<dbReference type="GO" id="GO:0004321">
    <property type="term" value="F:fatty-acyl-CoA synthase activity"/>
    <property type="evidence" value="ECO:0007669"/>
    <property type="project" value="UniProtKB-EC"/>
</dbReference>
<feature type="region of interest" description="Disordered" evidence="1">
    <location>
        <begin position="466"/>
        <end position="498"/>
    </location>
</feature>